<sequence length="253" mass="25992">MGGDVMAATRRALAPGGSRPPAMLVLLAALLVAATIVAAVVGTLSLTGGAGPGGPPPARVAAPPELATPPAAPPAVPTEAAPTAAPTAEAPAPPADPRSVFRDPALRTLAEPFLTGPAASCDQRDPGADVTETVACDLGGGRSAVFSRMVSPEAMRDHRRGIVAGRDARAGTVRSVRWRYVAGRPETRAGVPPLEKDRGEGIRVRFVDRAGVPRLYFDQDSSGCTGDIALTRPTGNDRADLEALRTYWADPAE</sequence>
<evidence type="ECO:0000313" key="2">
    <source>
        <dbReference type="EMBL" id="GAA5140941.1"/>
    </source>
</evidence>
<feature type="compositionally biased region" description="Low complexity" evidence="1">
    <location>
        <begin position="77"/>
        <end position="90"/>
    </location>
</feature>
<reference evidence="3" key="1">
    <citation type="journal article" date="2019" name="Int. J. Syst. Evol. Microbiol.">
        <title>The Global Catalogue of Microorganisms (GCM) 10K type strain sequencing project: providing services to taxonomists for standard genome sequencing and annotation.</title>
        <authorList>
            <consortium name="The Broad Institute Genomics Platform"/>
            <consortium name="The Broad Institute Genome Sequencing Center for Infectious Disease"/>
            <person name="Wu L."/>
            <person name="Ma J."/>
        </authorList>
    </citation>
    <scope>NUCLEOTIDE SEQUENCE [LARGE SCALE GENOMIC DNA]</scope>
    <source>
        <strain evidence="3">JCM 18302</strain>
    </source>
</reference>
<dbReference type="EMBL" id="BAABJO010000050">
    <property type="protein sequence ID" value="GAA5140941.1"/>
    <property type="molecule type" value="Genomic_DNA"/>
</dbReference>
<gene>
    <name evidence="2" type="ORF">GCM10023320_79270</name>
</gene>
<feature type="region of interest" description="Disordered" evidence="1">
    <location>
        <begin position="49"/>
        <end position="100"/>
    </location>
</feature>
<feature type="compositionally biased region" description="Pro residues" evidence="1">
    <location>
        <begin position="66"/>
        <end position="76"/>
    </location>
</feature>
<accession>A0ABP9P522</accession>
<protein>
    <recommendedName>
        <fullName evidence="4">Serine/threonine protein kinase</fullName>
    </recommendedName>
</protein>
<keyword evidence="3" id="KW-1185">Reference proteome</keyword>
<name>A0ABP9P522_9PSEU</name>
<evidence type="ECO:0008006" key="4">
    <source>
        <dbReference type="Google" id="ProtNLM"/>
    </source>
</evidence>
<evidence type="ECO:0000256" key="1">
    <source>
        <dbReference type="SAM" id="MobiDB-lite"/>
    </source>
</evidence>
<evidence type="ECO:0000313" key="3">
    <source>
        <dbReference type="Proteomes" id="UP001500804"/>
    </source>
</evidence>
<dbReference type="Proteomes" id="UP001500804">
    <property type="component" value="Unassembled WGS sequence"/>
</dbReference>
<proteinExistence type="predicted"/>
<comment type="caution">
    <text evidence="2">The sequence shown here is derived from an EMBL/GenBank/DDBJ whole genome shotgun (WGS) entry which is preliminary data.</text>
</comment>
<organism evidence="2 3">
    <name type="scientific">Pseudonocardia adelaidensis</name>
    <dbReference type="NCBI Taxonomy" id="648754"/>
    <lineage>
        <taxon>Bacteria</taxon>
        <taxon>Bacillati</taxon>
        <taxon>Actinomycetota</taxon>
        <taxon>Actinomycetes</taxon>
        <taxon>Pseudonocardiales</taxon>
        <taxon>Pseudonocardiaceae</taxon>
        <taxon>Pseudonocardia</taxon>
    </lineage>
</organism>